<dbReference type="PANTHER" id="PTHR46481:SF10">
    <property type="entry name" value="ZINC FINGER BED DOMAIN-CONTAINING PROTEIN 39"/>
    <property type="match status" value="1"/>
</dbReference>
<evidence type="ECO:0000256" key="7">
    <source>
        <dbReference type="SAM" id="MobiDB-lite"/>
    </source>
</evidence>
<evidence type="ECO:0000256" key="6">
    <source>
        <dbReference type="ARBA" id="ARBA00023242"/>
    </source>
</evidence>
<accession>A0A835ADA2</accession>
<evidence type="ECO:0000256" key="1">
    <source>
        <dbReference type="ARBA" id="ARBA00004123"/>
    </source>
</evidence>
<reference evidence="10" key="1">
    <citation type="submission" date="2020-07" db="EMBL/GenBank/DDBJ databases">
        <title>Genome sequence and genetic diversity analysis of an under-domesticated orphan crop, white fonio (Digitaria exilis).</title>
        <authorList>
            <person name="Bennetzen J.L."/>
            <person name="Chen S."/>
            <person name="Ma X."/>
            <person name="Wang X."/>
            <person name="Yssel A.E.J."/>
            <person name="Chaluvadi S.R."/>
            <person name="Johnson M."/>
            <person name="Gangashetty P."/>
            <person name="Hamidou F."/>
            <person name="Sanogo M.D."/>
            <person name="Zwaenepoel A."/>
            <person name="Wallace J."/>
            <person name="Van De Peer Y."/>
            <person name="Van Deynze A."/>
        </authorList>
    </citation>
    <scope>NUCLEOTIDE SEQUENCE</scope>
    <source>
        <tissue evidence="10">Leaves</tissue>
    </source>
</reference>
<dbReference type="GO" id="GO:0005634">
    <property type="term" value="C:nucleus"/>
    <property type="evidence" value="ECO:0007669"/>
    <property type="project" value="UniProtKB-SubCell"/>
</dbReference>
<dbReference type="GO" id="GO:0003677">
    <property type="term" value="F:DNA binding"/>
    <property type="evidence" value="ECO:0007669"/>
    <property type="project" value="UniProtKB-KW"/>
</dbReference>
<dbReference type="AlphaFoldDB" id="A0A835ADA2"/>
<keyword evidence="2" id="KW-0479">Metal-binding</keyword>
<evidence type="ECO:0000256" key="2">
    <source>
        <dbReference type="ARBA" id="ARBA00022723"/>
    </source>
</evidence>
<keyword evidence="11" id="KW-1185">Reference proteome</keyword>
<dbReference type="InterPro" id="IPR012337">
    <property type="entry name" value="RNaseH-like_sf"/>
</dbReference>
<keyword evidence="5" id="KW-0238">DNA-binding</keyword>
<protein>
    <recommendedName>
        <fullName evidence="12">HAT C-terminal dimerisation domain-containing protein</fullName>
    </recommendedName>
</protein>
<feature type="region of interest" description="Disordered" evidence="7">
    <location>
        <begin position="504"/>
        <end position="530"/>
    </location>
</feature>
<evidence type="ECO:0000313" key="10">
    <source>
        <dbReference type="EMBL" id="KAF8657610.1"/>
    </source>
</evidence>
<feature type="domain" description="HAT C-terminal dimerisation" evidence="8">
    <location>
        <begin position="360"/>
        <end position="440"/>
    </location>
</feature>
<dbReference type="Pfam" id="PF05699">
    <property type="entry name" value="Dimer_Tnp_hAT"/>
    <property type="match status" value="1"/>
</dbReference>
<dbReference type="GO" id="GO:0008270">
    <property type="term" value="F:zinc ion binding"/>
    <property type="evidence" value="ECO:0007669"/>
    <property type="project" value="UniProtKB-KW"/>
</dbReference>
<dbReference type="EMBL" id="JACEFO010002487">
    <property type="protein sequence ID" value="KAF8657610.1"/>
    <property type="molecule type" value="Genomic_DNA"/>
</dbReference>
<name>A0A835ADA2_9POAL</name>
<dbReference type="Pfam" id="PF14372">
    <property type="entry name" value="hAT-like_RNase-H"/>
    <property type="match status" value="1"/>
</dbReference>
<keyword evidence="4" id="KW-0862">Zinc</keyword>
<feature type="domain" description="hAT-like transposase RNase-H fold" evidence="9">
    <location>
        <begin position="201"/>
        <end position="316"/>
    </location>
</feature>
<dbReference type="GO" id="GO:0046983">
    <property type="term" value="F:protein dimerization activity"/>
    <property type="evidence" value="ECO:0007669"/>
    <property type="project" value="InterPro"/>
</dbReference>
<evidence type="ECO:0000256" key="4">
    <source>
        <dbReference type="ARBA" id="ARBA00022833"/>
    </source>
</evidence>
<feature type="region of interest" description="Disordered" evidence="7">
    <location>
        <begin position="1"/>
        <end position="28"/>
    </location>
</feature>
<dbReference type="InterPro" id="IPR052035">
    <property type="entry name" value="ZnF_BED_domain_contain"/>
</dbReference>
<dbReference type="SUPFAM" id="SSF53098">
    <property type="entry name" value="Ribonuclease H-like"/>
    <property type="match status" value="2"/>
</dbReference>
<proteinExistence type="predicted"/>
<dbReference type="OrthoDB" id="1607513at2759"/>
<keyword evidence="3" id="KW-0863">Zinc-finger</keyword>
<dbReference type="InterPro" id="IPR008906">
    <property type="entry name" value="HATC_C_dom"/>
</dbReference>
<comment type="caution">
    <text evidence="10">The sequence shown here is derived from an EMBL/GenBank/DDBJ whole genome shotgun (WGS) entry which is preliminary data.</text>
</comment>
<sequence>MLHKPTSLPSTQQNRAVVGSDPKQKKLPLLLSSHKKGSGTEDAMPELDPVFPDNHINTNRMNREVNQNVHHEALTIDEQNNLTLPVISIDKNKKNQGVDQNISPEELIRILAMHGHATRMVEQEDFGKLVSHLNPMVKVGLDELDRVMERLTRCYRYQIDYMPSLVHYPSVRYAPSMEAWTKAHKICYILEEFHKYKDSVHKFPSPAGLFDNVWNVKEKVDRNTETDRFKPVWKVLQREKEEEEVSIMLWKMEKKFKEACFLHFCMSMVMNPNYRLEHIKSRIQPFTIESAYTVDNDIDDYIGEVHDTLLDLYGEYSNQVQEPRCPSWSKISTEEFIGRDILHELYLHTKYPYGQRPLTELDHYLQEARAATGEFSVLQWWKEHSLTYPTIGQMARDILALPCSPDSKALKAAIKTARLVMSESGNTSRVDSLVCIQDWLTPAGSGLEDGKLQGTLGGAVANLLDARLVKAGVVMSLVCERERALRKNQEVDQIGSCKKLAAPEQDVASPLSDNRKSHRETLSPEQKPVHTIQKNEVDHNLYAEELIGILAMHGQSPMMMEQSKFRKLVTWLDPIAKMPSPDVLRWSSWRLFEKEKFKLKEKLIALCSRISLSAYMWHYDSVLAFLCLTVHYVDDEWEKQQKIIIFCPLDPSCNSNELSNIISRAIEEWGLDGKVFSILLDDAFVDDSVASNVKARLQKWNKFAANRSLFVVRYATHLLDQVIQVGLDKLGKFMEKSAKFSKHTEPTSSVVQCPNRRYAPSGKYWITADKICRTLGRFHIDMDSMHTYTNATDLYEAVGCKEQNT</sequence>
<evidence type="ECO:0000256" key="3">
    <source>
        <dbReference type="ARBA" id="ARBA00022771"/>
    </source>
</evidence>
<dbReference type="Proteomes" id="UP000636709">
    <property type="component" value="Unassembled WGS sequence"/>
</dbReference>
<gene>
    <name evidence="10" type="ORF">HU200_059757</name>
</gene>
<dbReference type="InterPro" id="IPR025525">
    <property type="entry name" value="hAT-like_transposase_RNase-H"/>
</dbReference>
<comment type="subcellular location">
    <subcellularLocation>
        <location evidence="1">Nucleus</location>
    </subcellularLocation>
</comment>
<dbReference type="PANTHER" id="PTHR46481">
    <property type="entry name" value="ZINC FINGER BED DOMAIN-CONTAINING PROTEIN 4"/>
    <property type="match status" value="1"/>
</dbReference>
<evidence type="ECO:0000256" key="5">
    <source>
        <dbReference type="ARBA" id="ARBA00023125"/>
    </source>
</evidence>
<evidence type="ECO:0008006" key="12">
    <source>
        <dbReference type="Google" id="ProtNLM"/>
    </source>
</evidence>
<evidence type="ECO:0000259" key="9">
    <source>
        <dbReference type="Pfam" id="PF14372"/>
    </source>
</evidence>
<keyword evidence="6" id="KW-0539">Nucleus</keyword>
<evidence type="ECO:0000259" key="8">
    <source>
        <dbReference type="Pfam" id="PF05699"/>
    </source>
</evidence>
<evidence type="ECO:0000313" key="11">
    <source>
        <dbReference type="Proteomes" id="UP000636709"/>
    </source>
</evidence>
<organism evidence="10 11">
    <name type="scientific">Digitaria exilis</name>
    <dbReference type="NCBI Taxonomy" id="1010633"/>
    <lineage>
        <taxon>Eukaryota</taxon>
        <taxon>Viridiplantae</taxon>
        <taxon>Streptophyta</taxon>
        <taxon>Embryophyta</taxon>
        <taxon>Tracheophyta</taxon>
        <taxon>Spermatophyta</taxon>
        <taxon>Magnoliopsida</taxon>
        <taxon>Liliopsida</taxon>
        <taxon>Poales</taxon>
        <taxon>Poaceae</taxon>
        <taxon>PACMAD clade</taxon>
        <taxon>Panicoideae</taxon>
        <taxon>Panicodae</taxon>
        <taxon>Paniceae</taxon>
        <taxon>Anthephorinae</taxon>
        <taxon>Digitaria</taxon>
    </lineage>
</organism>
<feature type="compositionally biased region" description="Basic and acidic residues" evidence="7">
    <location>
        <begin position="513"/>
        <end position="522"/>
    </location>
</feature>